<organism evidence="2 3">
    <name type="scientific">Albula glossodonta</name>
    <name type="common">roundjaw bonefish</name>
    <dbReference type="NCBI Taxonomy" id="121402"/>
    <lineage>
        <taxon>Eukaryota</taxon>
        <taxon>Metazoa</taxon>
        <taxon>Chordata</taxon>
        <taxon>Craniata</taxon>
        <taxon>Vertebrata</taxon>
        <taxon>Euteleostomi</taxon>
        <taxon>Actinopterygii</taxon>
        <taxon>Neopterygii</taxon>
        <taxon>Teleostei</taxon>
        <taxon>Albuliformes</taxon>
        <taxon>Albulidae</taxon>
        <taxon>Albula</taxon>
    </lineage>
</organism>
<dbReference type="Gene3D" id="1.20.900.10">
    <property type="entry name" value="Dbl homology (DH) domain"/>
    <property type="match status" value="1"/>
</dbReference>
<evidence type="ECO:0000313" key="2">
    <source>
        <dbReference type="EMBL" id="KAG9353139.1"/>
    </source>
</evidence>
<dbReference type="InterPro" id="IPR047271">
    <property type="entry name" value="Ephexin-like"/>
</dbReference>
<dbReference type="GO" id="GO:0005085">
    <property type="term" value="F:guanyl-nucleotide exchange factor activity"/>
    <property type="evidence" value="ECO:0007669"/>
    <property type="project" value="InterPro"/>
</dbReference>
<reference evidence="2" key="1">
    <citation type="thesis" date="2021" institute="BYU ScholarsArchive" country="Provo, UT, USA">
        <title>Applications of and Algorithms for Genome Assembly and Genomic Analyses with an Emphasis on Marine Teleosts.</title>
        <authorList>
            <person name="Pickett B.D."/>
        </authorList>
    </citation>
    <scope>NUCLEOTIDE SEQUENCE</scope>
    <source>
        <strain evidence="2">HI-2016</strain>
    </source>
</reference>
<keyword evidence="3" id="KW-1185">Reference proteome</keyword>
<proteinExistence type="predicted"/>
<dbReference type="CDD" id="cd00160">
    <property type="entry name" value="RhoGEF"/>
    <property type="match status" value="1"/>
</dbReference>
<dbReference type="SMART" id="SM00325">
    <property type="entry name" value="RhoGEF"/>
    <property type="match status" value="1"/>
</dbReference>
<dbReference type="EMBL" id="JAFBMS010000004">
    <property type="protein sequence ID" value="KAG9353139.1"/>
    <property type="molecule type" value="Genomic_DNA"/>
</dbReference>
<gene>
    <name evidence="2" type="ORF">JZ751_017715</name>
</gene>
<accession>A0A8T2PP61</accession>
<dbReference type="PANTHER" id="PTHR12845:SF2">
    <property type="entry name" value="DH DOMAIN-CONTAINING PROTEIN-RELATED"/>
    <property type="match status" value="1"/>
</dbReference>
<dbReference type="InterPro" id="IPR035899">
    <property type="entry name" value="DBL_dom_sf"/>
</dbReference>
<dbReference type="Pfam" id="PF00621">
    <property type="entry name" value="RhoGEF"/>
    <property type="match status" value="1"/>
</dbReference>
<protein>
    <recommendedName>
        <fullName evidence="1">DH domain-containing protein</fullName>
    </recommendedName>
</protein>
<dbReference type="GO" id="GO:0005634">
    <property type="term" value="C:nucleus"/>
    <property type="evidence" value="ECO:0007669"/>
    <property type="project" value="TreeGrafter"/>
</dbReference>
<feature type="domain" description="DH" evidence="1">
    <location>
        <begin position="57"/>
        <end position="241"/>
    </location>
</feature>
<dbReference type="SUPFAM" id="SSF48065">
    <property type="entry name" value="DBL homology domain (DH-domain)"/>
    <property type="match status" value="1"/>
</dbReference>
<comment type="caution">
    <text evidence="2">The sequence shown here is derived from an EMBL/GenBank/DDBJ whole genome shotgun (WGS) entry which is preliminary data.</text>
</comment>
<evidence type="ECO:0000313" key="3">
    <source>
        <dbReference type="Proteomes" id="UP000824540"/>
    </source>
</evidence>
<dbReference type="PROSITE" id="PS50010">
    <property type="entry name" value="DH_2"/>
    <property type="match status" value="1"/>
</dbReference>
<dbReference type="PANTHER" id="PTHR12845">
    <property type="entry name" value="GUANINE NUCLEOTIDE EXCHANGE FACTOR"/>
    <property type="match status" value="1"/>
</dbReference>
<dbReference type="OrthoDB" id="27593at2759"/>
<dbReference type="Proteomes" id="UP000824540">
    <property type="component" value="Unassembled WGS sequence"/>
</dbReference>
<evidence type="ECO:0000259" key="1">
    <source>
        <dbReference type="PROSITE" id="PS50010"/>
    </source>
</evidence>
<name>A0A8T2PP61_9TELE</name>
<dbReference type="AlphaFoldDB" id="A0A8T2PP61"/>
<dbReference type="InterPro" id="IPR000219">
    <property type="entry name" value="DH_dom"/>
</dbReference>
<dbReference type="GO" id="GO:0005737">
    <property type="term" value="C:cytoplasm"/>
    <property type="evidence" value="ECO:0007669"/>
    <property type="project" value="TreeGrafter"/>
</dbReference>
<sequence>MVNLLTKFHLSQRNWKNTECQPLQPRSFIESPSSLWQDLPEVQKSGVLHTLTPREKCLQEAMFEMIGSEASYLKSLMVVINHFLGSRELSLTLPKMEHHILFSNLDQVKRVSERFLLSLESRFAESVVMSQVGDLVLHHRAALRGAYIPYITNMMYQETLIRRLLQGNREFVEVLRKLEGDPVCQRQNLKSFLVLPFQRITRLRILLENILKLTPSDTEAVVSLKGSIAAIHQIVIECDHGVQRLKQTEELVHLDKLVDFGSVKSIPLISRGRHLLHEGSLHQVIVEGSPHGKSMISLEDIYLHLFNNLLLLSLREVGCFSVLDYSVFPAHVEVGQLKTELLGLPAESFLLRLSQNHAGVPIAFILAADTRYHTSPLTLYSAVLFFIQFFFSSHFVFRSVNPQTVHG</sequence>